<feature type="transmembrane region" description="Helical" evidence="1">
    <location>
        <begin position="186"/>
        <end position="204"/>
    </location>
</feature>
<evidence type="ECO:0000256" key="1">
    <source>
        <dbReference type="SAM" id="Phobius"/>
    </source>
</evidence>
<comment type="caution">
    <text evidence="2">The sequence shown here is derived from an EMBL/GenBank/DDBJ whole genome shotgun (WGS) entry which is preliminary data.</text>
</comment>
<dbReference type="Proteomes" id="UP000193944">
    <property type="component" value="Unassembled WGS sequence"/>
</dbReference>
<name>A0A1Y1XN70_9FUNG</name>
<keyword evidence="3" id="KW-1185">Reference proteome</keyword>
<feature type="transmembrane region" description="Helical" evidence="1">
    <location>
        <begin position="145"/>
        <end position="165"/>
    </location>
</feature>
<accession>A0A1Y1XN70</accession>
<proteinExistence type="predicted"/>
<evidence type="ECO:0008006" key="4">
    <source>
        <dbReference type="Google" id="ProtNLM"/>
    </source>
</evidence>
<keyword evidence="1" id="KW-0812">Transmembrane</keyword>
<reference evidence="2 3" key="2">
    <citation type="submission" date="2016-08" db="EMBL/GenBank/DDBJ databases">
        <title>Pervasive Adenine N6-methylation of Active Genes in Fungi.</title>
        <authorList>
            <consortium name="DOE Joint Genome Institute"/>
            <person name="Mondo S.J."/>
            <person name="Dannebaum R.O."/>
            <person name="Kuo R.C."/>
            <person name="Labutti K."/>
            <person name="Haridas S."/>
            <person name="Kuo A."/>
            <person name="Salamov A."/>
            <person name="Ahrendt S.R."/>
            <person name="Lipzen A."/>
            <person name="Sullivan W."/>
            <person name="Andreopoulos W.B."/>
            <person name="Clum A."/>
            <person name="Lindquist E."/>
            <person name="Daum C."/>
            <person name="Ramamoorthy G.K."/>
            <person name="Gryganskyi A."/>
            <person name="Culley D."/>
            <person name="Magnuson J.K."/>
            <person name="James T.Y."/>
            <person name="O'Malley M.A."/>
            <person name="Stajich J.E."/>
            <person name="Spatafora J.W."/>
            <person name="Visel A."/>
            <person name="Grigoriev I.V."/>
        </authorList>
    </citation>
    <scope>NUCLEOTIDE SEQUENCE [LARGE SCALE GENOMIC DNA]</scope>
    <source>
        <strain evidence="2 3">S4</strain>
    </source>
</reference>
<dbReference type="OrthoDB" id="10401308at2759"/>
<dbReference type="AlphaFoldDB" id="A0A1Y1XN70"/>
<keyword evidence="1" id="KW-1133">Transmembrane helix</keyword>
<feature type="transmembrane region" description="Helical" evidence="1">
    <location>
        <begin position="115"/>
        <end position="139"/>
    </location>
</feature>
<organism evidence="2 3">
    <name type="scientific">Anaeromyces robustus</name>
    <dbReference type="NCBI Taxonomy" id="1754192"/>
    <lineage>
        <taxon>Eukaryota</taxon>
        <taxon>Fungi</taxon>
        <taxon>Fungi incertae sedis</taxon>
        <taxon>Chytridiomycota</taxon>
        <taxon>Chytridiomycota incertae sedis</taxon>
        <taxon>Neocallimastigomycetes</taxon>
        <taxon>Neocallimastigales</taxon>
        <taxon>Neocallimastigaceae</taxon>
        <taxon>Anaeromyces</taxon>
    </lineage>
</organism>
<protein>
    <recommendedName>
        <fullName evidence="4">Vesicle transport protein</fullName>
    </recommendedName>
</protein>
<gene>
    <name evidence="2" type="ORF">BCR32DRAFT_240407</name>
</gene>
<evidence type="ECO:0000313" key="2">
    <source>
        <dbReference type="EMBL" id="ORX87115.1"/>
    </source>
</evidence>
<reference evidence="2 3" key="1">
    <citation type="submission" date="2016-08" db="EMBL/GenBank/DDBJ databases">
        <title>A Parts List for Fungal Cellulosomes Revealed by Comparative Genomics.</title>
        <authorList>
            <consortium name="DOE Joint Genome Institute"/>
            <person name="Haitjema C.H."/>
            <person name="Gilmore S.P."/>
            <person name="Henske J.K."/>
            <person name="Solomon K.V."/>
            <person name="De Groot R."/>
            <person name="Kuo A."/>
            <person name="Mondo S.J."/>
            <person name="Salamov A.A."/>
            <person name="Labutti K."/>
            <person name="Zhao Z."/>
            <person name="Chiniquy J."/>
            <person name="Barry K."/>
            <person name="Brewer H.M."/>
            <person name="Purvine S.O."/>
            <person name="Wright A.T."/>
            <person name="Boxma B."/>
            <person name="Van Alen T."/>
            <person name="Hackstein J.H."/>
            <person name="Baker S.E."/>
            <person name="Grigoriev I.V."/>
            <person name="O'Malley M.A."/>
        </authorList>
    </citation>
    <scope>NUCLEOTIDE SEQUENCE [LARGE SCALE GENOMIC DNA]</scope>
    <source>
        <strain evidence="2 3">S4</strain>
    </source>
</reference>
<evidence type="ECO:0000313" key="3">
    <source>
        <dbReference type="Proteomes" id="UP000193944"/>
    </source>
</evidence>
<keyword evidence="1" id="KW-0472">Membrane</keyword>
<sequence>MDFKKLAKGFEEFAEDPNGVIKDIKKKAKEINPEKIIESIDNINKTSDGESIINIPDNIKQNIAEATSSAYNTITGGMDNVKNYSPDNLINNMFKKVWKEDEKILGITVTRGQKLYYALFFLFASVLFLGMDFSLLFITHEFEEVKYSIFFGIWTLAYILGIYIFDRAIPEPIFEKKSKTTRVVARSIYFVTLISCIVIAILLPSKLYSIVGFVVHCISFAWLTTTHIPSYKGFSFSYFTEKSPLLFSAFYNSVEN</sequence>
<dbReference type="EMBL" id="MCFG01000012">
    <property type="protein sequence ID" value="ORX87115.1"/>
    <property type="molecule type" value="Genomic_DNA"/>
</dbReference>
<feature type="transmembrane region" description="Helical" evidence="1">
    <location>
        <begin position="210"/>
        <end position="228"/>
    </location>
</feature>